<dbReference type="InterPro" id="IPR042070">
    <property type="entry name" value="PucR_C-HTH_sf"/>
</dbReference>
<evidence type="ECO:0000259" key="1">
    <source>
        <dbReference type="Pfam" id="PF13556"/>
    </source>
</evidence>
<comment type="caution">
    <text evidence="2">The sequence shown here is derived from an EMBL/GenBank/DDBJ whole genome shotgun (WGS) entry which is preliminary data.</text>
</comment>
<dbReference type="AlphaFoldDB" id="A0A4Q0VU90"/>
<keyword evidence="3" id="KW-1185">Reference proteome</keyword>
<dbReference type="Pfam" id="PF13556">
    <property type="entry name" value="HTH_30"/>
    <property type="match status" value="1"/>
</dbReference>
<sequence length="304" mass="35628">MVEHLRVILKKAVIEEEEVRQLPQEQLLQYKTTDEEVLYLNKDHLMKEEIQLLDLFLTAIHTTSNAETNEQQYWKELTISGRVTSSPPLLNRSAFRFSHFIIDGELHDEINFIEALHSLFPRKITVVLVTRTEGFVVEYMTDEDEEHVGESLIEAIMSDFYVKIAFFQGSMFTNVEEAKSIYDWEKNAFSLARRVLPNLSFVQKEQLIPFLLSSDTSEMTINMLLQIIDFLRDDKELLKTIKVFMESNLNTTLAAKKLFMHRNSLQYRIDKFIEKTGIDIKQFQQAASLYFLISLDESMKHQLK</sequence>
<organism evidence="2 3">
    <name type="scientific">Anaerobacillus alkaliphilus</name>
    <dbReference type="NCBI Taxonomy" id="1548597"/>
    <lineage>
        <taxon>Bacteria</taxon>
        <taxon>Bacillati</taxon>
        <taxon>Bacillota</taxon>
        <taxon>Bacilli</taxon>
        <taxon>Bacillales</taxon>
        <taxon>Bacillaceae</taxon>
        <taxon>Anaerobacillus</taxon>
    </lineage>
</organism>
<dbReference type="PANTHER" id="PTHR33744:SF15">
    <property type="entry name" value="CARBOHYDRATE DIACID REGULATOR"/>
    <property type="match status" value="1"/>
</dbReference>
<evidence type="ECO:0000313" key="2">
    <source>
        <dbReference type="EMBL" id="RXI99867.1"/>
    </source>
</evidence>
<dbReference type="Proteomes" id="UP000290649">
    <property type="component" value="Unassembled WGS sequence"/>
</dbReference>
<dbReference type="OrthoDB" id="9792148at2"/>
<proteinExistence type="predicted"/>
<name>A0A4Q0VU90_9BACI</name>
<dbReference type="EMBL" id="QOUX01000042">
    <property type="protein sequence ID" value="RXI99867.1"/>
    <property type="molecule type" value="Genomic_DNA"/>
</dbReference>
<feature type="domain" description="PucR C-terminal helix-turn-helix" evidence="1">
    <location>
        <begin position="237"/>
        <end position="291"/>
    </location>
</feature>
<dbReference type="InterPro" id="IPR025736">
    <property type="entry name" value="PucR_C-HTH_dom"/>
</dbReference>
<evidence type="ECO:0000313" key="3">
    <source>
        <dbReference type="Proteomes" id="UP000290649"/>
    </source>
</evidence>
<gene>
    <name evidence="2" type="ORF">DS745_13385</name>
</gene>
<protein>
    <recommendedName>
        <fullName evidence="1">PucR C-terminal helix-turn-helix domain-containing protein</fullName>
    </recommendedName>
</protein>
<dbReference type="InterPro" id="IPR051448">
    <property type="entry name" value="CdaR-like_regulators"/>
</dbReference>
<dbReference type="PANTHER" id="PTHR33744">
    <property type="entry name" value="CARBOHYDRATE DIACID REGULATOR"/>
    <property type="match status" value="1"/>
</dbReference>
<reference evidence="2 3" key="1">
    <citation type="journal article" date="2019" name="Int. J. Syst. Evol. Microbiol.">
        <title>Anaerobacillus alkaliphilus sp. nov., a novel alkaliphilic and moderately halophilic bacterium.</title>
        <authorList>
            <person name="Borsodi A.K."/>
            <person name="Aszalos J.M."/>
            <person name="Bihari P."/>
            <person name="Nagy I."/>
            <person name="Schumann P."/>
            <person name="Sproer C."/>
            <person name="Kovacs A.L."/>
            <person name="Boka K."/>
            <person name="Dobosy P."/>
            <person name="Ovari M."/>
            <person name="Szili-Kovacs T."/>
            <person name="Toth E."/>
        </authorList>
    </citation>
    <scope>NUCLEOTIDE SEQUENCE [LARGE SCALE GENOMIC DNA]</scope>
    <source>
        <strain evidence="2 3">B16-10</strain>
    </source>
</reference>
<accession>A0A4Q0VU90</accession>
<dbReference type="Gene3D" id="1.10.10.2840">
    <property type="entry name" value="PucR C-terminal helix-turn-helix domain"/>
    <property type="match status" value="1"/>
</dbReference>
<dbReference type="RefSeq" id="WP_129078723.1">
    <property type="nucleotide sequence ID" value="NZ_QOUX01000042.1"/>
</dbReference>